<dbReference type="InterPro" id="IPR011650">
    <property type="entry name" value="Peptidase_M20_dimer"/>
</dbReference>
<evidence type="ECO:0000313" key="10">
    <source>
        <dbReference type="Proteomes" id="UP000076727"/>
    </source>
</evidence>
<dbReference type="Pfam" id="PF07687">
    <property type="entry name" value="M20_dimer"/>
    <property type="match status" value="1"/>
</dbReference>
<evidence type="ECO:0000256" key="4">
    <source>
        <dbReference type="ARBA" id="ARBA00022723"/>
    </source>
</evidence>
<keyword evidence="6" id="KW-0862">Zinc</keyword>
<dbReference type="InterPro" id="IPR050072">
    <property type="entry name" value="Peptidase_M20A"/>
</dbReference>
<dbReference type="InterPro" id="IPR002933">
    <property type="entry name" value="Peptidase_M20"/>
</dbReference>
<dbReference type="SUPFAM" id="SSF53187">
    <property type="entry name" value="Zn-dependent exopeptidases"/>
    <property type="match status" value="1"/>
</dbReference>
<dbReference type="AlphaFoldDB" id="A0A165NM98"/>
<dbReference type="OrthoDB" id="3064516at2759"/>
<dbReference type="PANTHER" id="PTHR43808:SF32">
    <property type="entry name" value="ARGE_DAPE-RELATED DEACYLASE"/>
    <property type="match status" value="1"/>
</dbReference>
<evidence type="ECO:0000256" key="6">
    <source>
        <dbReference type="ARBA" id="ARBA00022833"/>
    </source>
</evidence>
<feature type="domain" description="Peptidase M20 dimerisation" evidence="8">
    <location>
        <begin position="222"/>
        <end position="331"/>
    </location>
</feature>
<protein>
    <submittedName>
        <fullName evidence="9">Acetylornithine deacetylase</fullName>
    </submittedName>
</protein>
<dbReference type="Gene3D" id="3.30.70.360">
    <property type="match status" value="1"/>
</dbReference>
<keyword evidence="4" id="KW-0479">Metal-binding</keyword>
<dbReference type="Proteomes" id="UP000076727">
    <property type="component" value="Unassembled WGS sequence"/>
</dbReference>
<name>A0A165NM98_9APHY</name>
<dbReference type="InterPro" id="IPR036264">
    <property type="entry name" value="Bact_exopeptidase_dim_dom"/>
</dbReference>
<dbReference type="EMBL" id="KV429079">
    <property type="protein sequence ID" value="KZT67140.1"/>
    <property type="molecule type" value="Genomic_DNA"/>
</dbReference>
<reference evidence="9 10" key="1">
    <citation type="journal article" date="2016" name="Mol. Biol. Evol.">
        <title>Comparative Genomics of Early-Diverging Mushroom-Forming Fungi Provides Insights into the Origins of Lignocellulose Decay Capabilities.</title>
        <authorList>
            <person name="Nagy L.G."/>
            <person name="Riley R."/>
            <person name="Tritt A."/>
            <person name="Adam C."/>
            <person name="Daum C."/>
            <person name="Floudas D."/>
            <person name="Sun H."/>
            <person name="Yadav J.S."/>
            <person name="Pangilinan J."/>
            <person name="Larsson K.H."/>
            <person name="Matsuura K."/>
            <person name="Barry K."/>
            <person name="Labutti K."/>
            <person name="Kuo R."/>
            <person name="Ohm R.A."/>
            <person name="Bhattacharya S.S."/>
            <person name="Shirouzu T."/>
            <person name="Yoshinaga Y."/>
            <person name="Martin F.M."/>
            <person name="Grigoriev I.V."/>
            <person name="Hibbett D.S."/>
        </authorList>
    </citation>
    <scope>NUCLEOTIDE SEQUENCE [LARGE SCALE GENOMIC DNA]</scope>
    <source>
        <strain evidence="9 10">L-15889</strain>
    </source>
</reference>
<comment type="cofactor">
    <cofactor evidence="2">
        <name>Zn(2+)</name>
        <dbReference type="ChEBI" id="CHEBI:29105"/>
    </cofactor>
</comment>
<keyword evidence="5" id="KW-0378">Hydrolase</keyword>
<dbReference type="PANTHER" id="PTHR43808">
    <property type="entry name" value="ACETYLORNITHINE DEACETYLASE"/>
    <property type="match status" value="1"/>
</dbReference>
<keyword evidence="7" id="KW-0170">Cobalt</keyword>
<accession>A0A165NM98</accession>
<evidence type="ECO:0000259" key="8">
    <source>
        <dbReference type="Pfam" id="PF07687"/>
    </source>
</evidence>
<evidence type="ECO:0000256" key="1">
    <source>
        <dbReference type="ARBA" id="ARBA00001941"/>
    </source>
</evidence>
<gene>
    <name evidence="9" type="ORF">DAEQUDRAFT_758299</name>
</gene>
<dbReference type="NCBIfam" id="TIGR01910">
    <property type="entry name" value="DapE-ArgE"/>
    <property type="match status" value="1"/>
</dbReference>
<dbReference type="GO" id="GO:0016787">
    <property type="term" value="F:hydrolase activity"/>
    <property type="evidence" value="ECO:0007669"/>
    <property type="project" value="UniProtKB-KW"/>
</dbReference>
<organism evidence="9 10">
    <name type="scientific">Daedalea quercina L-15889</name>
    <dbReference type="NCBI Taxonomy" id="1314783"/>
    <lineage>
        <taxon>Eukaryota</taxon>
        <taxon>Fungi</taxon>
        <taxon>Dikarya</taxon>
        <taxon>Basidiomycota</taxon>
        <taxon>Agaricomycotina</taxon>
        <taxon>Agaricomycetes</taxon>
        <taxon>Polyporales</taxon>
        <taxon>Fomitopsis</taxon>
    </lineage>
</organism>
<evidence type="ECO:0000256" key="3">
    <source>
        <dbReference type="ARBA" id="ARBA00006247"/>
    </source>
</evidence>
<keyword evidence="10" id="KW-1185">Reference proteome</keyword>
<comment type="cofactor">
    <cofactor evidence="1">
        <name>Co(2+)</name>
        <dbReference type="ChEBI" id="CHEBI:48828"/>
    </cofactor>
</comment>
<proteinExistence type="inferred from homology"/>
<evidence type="ECO:0000256" key="5">
    <source>
        <dbReference type="ARBA" id="ARBA00022801"/>
    </source>
</evidence>
<evidence type="ECO:0000313" key="9">
    <source>
        <dbReference type="EMBL" id="KZT67140.1"/>
    </source>
</evidence>
<dbReference type="Gene3D" id="3.40.630.10">
    <property type="entry name" value="Zn peptidases"/>
    <property type="match status" value="1"/>
</dbReference>
<comment type="similarity">
    <text evidence="3">Belongs to the peptidase M20A family.</text>
</comment>
<dbReference type="GO" id="GO:0046872">
    <property type="term" value="F:metal ion binding"/>
    <property type="evidence" value="ECO:0007669"/>
    <property type="project" value="UniProtKB-KW"/>
</dbReference>
<dbReference type="STRING" id="1314783.A0A165NM98"/>
<dbReference type="SUPFAM" id="SSF55031">
    <property type="entry name" value="Bacterial exopeptidase dimerisation domain"/>
    <property type="match status" value="1"/>
</dbReference>
<evidence type="ECO:0000256" key="7">
    <source>
        <dbReference type="ARBA" id="ARBA00023285"/>
    </source>
</evidence>
<dbReference type="Pfam" id="PF01546">
    <property type="entry name" value="Peptidase_M20"/>
    <property type="match status" value="1"/>
</dbReference>
<sequence length="453" mass="48608">MVRTADTVLDNLAAAQIAAIKQATWDVLPKCQEFLRSLIQIDTTNPPGSNYPECAKLIGDTLCELGYAVQYVEVPSDQLGALAPMGQGLPRVNVIGRHSGTQAGTGKTLHVNGHFDVVPIGVSENWKYPPFGGEVHNGRMYGRGTADMKGGIAAQIFAVEALRKAGLKLRGNIEQSAVVDEETTGIHNAGMGFLVDNGYIRADKIDAIVITEPLNTTNVCCGHRGTIWGTITFRGRLSHGSMPGLGVNALHHACSFVQLATTTISPKLALLGDDNVIPPAARVPSLAFTVLKAGENINSIPDVAVVSFDRRLVPGETLAGARQQIFDVLESMKQTPGFEELNYEYKEDYHTEATWVDPNLPISRIFRDAIKVVTGQEAGIVSSPGSDDQRFPVHSLTPPIESTIVYGPGCISEAHIADESIDIEKELRVGMEVMALAFASFLGVESQQAAARL</sequence>
<dbReference type="InterPro" id="IPR010182">
    <property type="entry name" value="ArgE/DapE"/>
</dbReference>
<evidence type="ECO:0000256" key="2">
    <source>
        <dbReference type="ARBA" id="ARBA00001947"/>
    </source>
</evidence>